<dbReference type="RefSeq" id="WP_243547806.1">
    <property type="nucleotide sequence ID" value="NZ_CP094532.1"/>
</dbReference>
<dbReference type="Proteomes" id="UP000831460">
    <property type="component" value="Chromosome"/>
</dbReference>
<sequence>MTNKKYLFHVFSLMLVVNFGYLKSAQNSNTKVIKENSATTVLYVKSVGSGTQDGSSWENASSDIQQMINMASANTEIWIATGTYKPIRPANNLNVIDIKNRDNAFVMKDNVSLYGGFSGSETSINQRDIIANPTTLSGDFNDDDVTIGSGKTLEILNFMENAHHLIINRGKTTVDGFRIVGGSAIGGISTIQIGSTSINRSYGGGIYNVNGELSLINNVLIGNVAETYGGGIYTANGTTTILNCKINQNLNVMLNGGAIYQQSGNMNMAQTEVLGNHARNFGGGGVYLYAGTANVKNSNISNNAANINGGGIHLFMGNLNILNSSISDNSANSFGGGIMIQPTTGTTAKIINCTLGGNIATSGGGGVFGVAEFHNSIVWKNVSDSPEVSGTNYEPINIFNSIIQERNLVDNGNFDGTNSSLLVFKDQQNGDYSLATGSPLINAGSNALYENAGGNLTIDKDLSGNSRVINNIIDLGAFEFIGEMNISNVNKEKIIIYPNPFTNVVKILEMKDVQSIFVVDASGKIIKELRPKKEIDLSLLKEGLYFINFQMNDGSIKTFKAIKK</sequence>
<dbReference type="SUPFAM" id="SSF51126">
    <property type="entry name" value="Pectin lyase-like"/>
    <property type="match status" value="1"/>
</dbReference>
<dbReference type="Gene3D" id="2.160.20.10">
    <property type="entry name" value="Single-stranded right-handed beta-helix, Pectin lyase-like"/>
    <property type="match status" value="1"/>
</dbReference>
<feature type="domain" description="Secretion system C-terminal sorting" evidence="2">
    <location>
        <begin position="496"/>
        <end position="556"/>
    </location>
</feature>
<protein>
    <submittedName>
        <fullName evidence="3">T9SS type A sorting domain-containing protein</fullName>
    </submittedName>
</protein>
<dbReference type="Pfam" id="PF18962">
    <property type="entry name" value="Por_Secre_tail"/>
    <property type="match status" value="1"/>
</dbReference>
<evidence type="ECO:0000313" key="3">
    <source>
        <dbReference type="EMBL" id="UOE39910.1"/>
    </source>
</evidence>
<evidence type="ECO:0000259" key="2">
    <source>
        <dbReference type="Pfam" id="PF18962"/>
    </source>
</evidence>
<dbReference type="NCBIfam" id="TIGR04183">
    <property type="entry name" value="Por_Secre_tail"/>
    <property type="match status" value="1"/>
</dbReference>
<dbReference type="NCBIfam" id="NF041518">
    <property type="entry name" value="choice_anch_Q"/>
    <property type="match status" value="1"/>
</dbReference>
<dbReference type="EMBL" id="CP094532">
    <property type="protein sequence ID" value="UOE39910.1"/>
    <property type="molecule type" value="Genomic_DNA"/>
</dbReference>
<keyword evidence="1" id="KW-0732">Signal</keyword>
<dbReference type="InterPro" id="IPR026444">
    <property type="entry name" value="Secre_tail"/>
</dbReference>
<keyword evidence="4" id="KW-1185">Reference proteome</keyword>
<dbReference type="InterPro" id="IPR059226">
    <property type="entry name" value="Choice_anch_Q_dom"/>
</dbReference>
<name>A0ABY4BTK4_9FLAO</name>
<evidence type="ECO:0000313" key="4">
    <source>
        <dbReference type="Proteomes" id="UP000831460"/>
    </source>
</evidence>
<dbReference type="InterPro" id="IPR012334">
    <property type="entry name" value="Pectin_lyas_fold"/>
</dbReference>
<gene>
    <name evidence="3" type="ORF">MTP09_08215</name>
</gene>
<reference evidence="3 4" key="1">
    <citation type="submission" date="2022-03" db="EMBL/GenBank/DDBJ databases">
        <title>Chryseobacterium sp. isolated from particulate matters in swine house.</title>
        <authorList>
            <person name="Won M."/>
            <person name="Kim S.-J."/>
            <person name="Kwon S.-W."/>
        </authorList>
    </citation>
    <scope>NUCLEOTIDE SEQUENCE [LARGE SCALE GENOMIC DNA]</scope>
    <source>
        <strain evidence="3 4">SC2-2</strain>
    </source>
</reference>
<evidence type="ECO:0000256" key="1">
    <source>
        <dbReference type="ARBA" id="ARBA00022729"/>
    </source>
</evidence>
<accession>A0ABY4BTK4</accession>
<proteinExistence type="predicted"/>
<organism evidence="3 4">
    <name type="scientific">Chryseobacterium suipulveris</name>
    <dbReference type="NCBI Taxonomy" id="2929800"/>
    <lineage>
        <taxon>Bacteria</taxon>
        <taxon>Pseudomonadati</taxon>
        <taxon>Bacteroidota</taxon>
        <taxon>Flavobacteriia</taxon>
        <taxon>Flavobacteriales</taxon>
        <taxon>Weeksellaceae</taxon>
        <taxon>Chryseobacterium group</taxon>
        <taxon>Chryseobacterium</taxon>
    </lineage>
</organism>
<dbReference type="InterPro" id="IPR011050">
    <property type="entry name" value="Pectin_lyase_fold/virulence"/>
</dbReference>